<evidence type="ECO:0000313" key="4">
    <source>
        <dbReference type="Proteomes" id="UP000196230"/>
    </source>
</evidence>
<keyword evidence="2" id="KW-1133">Transmembrane helix</keyword>
<keyword evidence="2" id="KW-0472">Membrane</keyword>
<feature type="transmembrane region" description="Helical" evidence="2">
    <location>
        <begin position="258"/>
        <end position="283"/>
    </location>
</feature>
<accession>A0A1R4JSF4</accession>
<name>A0A1R4JSF4_9MICC</name>
<feature type="transmembrane region" description="Helical" evidence="2">
    <location>
        <begin position="346"/>
        <end position="369"/>
    </location>
</feature>
<dbReference type="Proteomes" id="UP000196230">
    <property type="component" value="Unassembled WGS sequence"/>
</dbReference>
<reference evidence="3 4" key="1">
    <citation type="submission" date="2017-02" db="EMBL/GenBank/DDBJ databases">
        <authorList>
            <person name="Peterson S.W."/>
        </authorList>
    </citation>
    <scope>NUCLEOTIDE SEQUENCE [LARGE SCALE GENOMIC DNA]</scope>
    <source>
        <strain evidence="3 4">2B3F</strain>
    </source>
</reference>
<feature type="transmembrane region" description="Helical" evidence="2">
    <location>
        <begin position="381"/>
        <end position="403"/>
    </location>
</feature>
<evidence type="ECO:0000313" key="3">
    <source>
        <dbReference type="EMBL" id="SJN35181.1"/>
    </source>
</evidence>
<feature type="compositionally biased region" description="Basic and acidic residues" evidence="1">
    <location>
        <begin position="169"/>
        <end position="191"/>
    </location>
</feature>
<evidence type="ECO:0008006" key="5">
    <source>
        <dbReference type="Google" id="ProtNLM"/>
    </source>
</evidence>
<organism evidence="3 4">
    <name type="scientific">Micrococcus lylae</name>
    <dbReference type="NCBI Taxonomy" id="1273"/>
    <lineage>
        <taxon>Bacteria</taxon>
        <taxon>Bacillati</taxon>
        <taxon>Actinomycetota</taxon>
        <taxon>Actinomycetes</taxon>
        <taxon>Micrococcales</taxon>
        <taxon>Micrococcaceae</taxon>
        <taxon>Micrococcus</taxon>
    </lineage>
</organism>
<feature type="transmembrane region" description="Helical" evidence="2">
    <location>
        <begin position="436"/>
        <end position="458"/>
    </location>
</feature>
<proteinExistence type="predicted"/>
<dbReference type="EMBL" id="FUKP01000067">
    <property type="protein sequence ID" value="SJN35181.1"/>
    <property type="molecule type" value="Genomic_DNA"/>
</dbReference>
<evidence type="ECO:0000256" key="2">
    <source>
        <dbReference type="SAM" id="Phobius"/>
    </source>
</evidence>
<dbReference type="Pfam" id="PF07314">
    <property type="entry name" value="Lit"/>
    <property type="match status" value="1"/>
</dbReference>
<sequence length="492" mass="53231">MSSTASGGRRPFGKKEGEQTAESSEFESGLDYGAFIEDDADQDPNRTVALPREDHDDGSLASGGDRTDRSASGDEETVALPREGASGEENETMVLSREDREDGSGWADEADHQSTASLSREDIDELRRQDTAGRAAGERDVVATRPVAASAPVPPEGGSGYPTGVMDTVDERRDGRDVHAERDVRAERTERPWATSTDRGEPYSQDQLAERGAYDRGGAHAPMAVAGAGGVATQAFSRTQRDPDGRLPVTGPRIAQTLLAILAPIVLLIGVVRLVASPVFLWLEYHRPGFPEDQYGFSLQDRLHYGSAGLDFLFNAAGARYLHQLQADGDPVFTEAEVAHMVDVKVVMLVTMAVGVVLAVVCALLIAYLVKNSPGGVRRALFAGALWFIVAVLVLAVLGVLGWEGLFAGFHQLFFADGTWTFAANDGLIRLYPGQFWIDAAIAIALVSLLVAVVTLIVTAPTRRRREAAWDRRLQLEATRGRWYREDNVEVG</sequence>
<feature type="compositionally biased region" description="Basic and acidic residues" evidence="1">
    <location>
        <begin position="119"/>
        <end position="142"/>
    </location>
</feature>
<keyword evidence="2" id="KW-0812">Transmembrane</keyword>
<protein>
    <recommendedName>
        <fullName evidence="5">TIGR01906 family membrane protein</fullName>
    </recommendedName>
</protein>
<feature type="region of interest" description="Disordered" evidence="1">
    <location>
        <begin position="1"/>
        <end position="206"/>
    </location>
</feature>
<dbReference type="AlphaFoldDB" id="A0A1R4JSF4"/>
<dbReference type="InterPro" id="IPR010178">
    <property type="entry name" value="Lit"/>
</dbReference>
<dbReference type="NCBIfam" id="TIGR01906">
    <property type="entry name" value="integ_TIGR01906"/>
    <property type="match status" value="1"/>
</dbReference>
<evidence type="ECO:0000256" key="1">
    <source>
        <dbReference type="SAM" id="MobiDB-lite"/>
    </source>
</evidence>
<gene>
    <name evidence="3" type="ORF">FM125_10485</name>
</gene>
<dbReference type="RefSeq" id="WP_087134551.1">
    <property type="nucleotide sequence ID" value="NZ_FUKP01000067.1"/>
</dbReference>